<dbReference type="Proteomes" id="UP000248627">
    <property type="component" value="Unassembled WGS sequence"/>
</dbReference>
<feature type="transmembrane region" description="Helical" evidence="1">
    <location>
        <begin position="16"/>
        <end position="41"/>
    </location>
</feature>
<accession>A0A2W2E3E0</accession>
<proteinExistence type="predicted"/>
<name>A0A2W2E3E0_9ACTN</name>
<keyword evidence="1" id="KW-1133">Transmembrane helix</keyword>
<sequence>MVIGARKTARSGHPRWLLPSVALVGVLVAASLAALLVGAGLDGADRISSVIAMLMAVVGGAVSLVLWLGRGRQPDADVRWGDADLVARSGPDRPDWPSTWPGYRFDRSGDGIIRVFGGPDSALIDGFPATMNGCAHQRFFIRWRALGGHQVTAMLVSMPDLIPMADPVSGTSGWFASHGCAQPSWSWPDSEILVDVQVSWQVWVPVA</sequence>
<dbReference type="EMBL" id="POTX01000023">
    <property type="protein sequence ID" value="PZF99483.1"/>
    <property type="molecule type" value="Genomic_DNA"/>
</dbReference>
<dbReference type="AlphaFoldDB" id="A0A2W2E3E0"/>
<comment type="caution">
    <text evidence="2">The sequence shown here is derived from an EMBL/GenBank/DDBJ whole genome shotgun (WGS) entry which is preliminary data.</text>
</comment>
<keyword evidence="1" id="KW-0472">Membrane</keyword>
<keyword evidence="3" id="KW-1185">Reference proteome</keyword>
<evidence type="ECO:0000256" key="1">
    <source>
        <dbReference type="SAM" id="Phobius"/>
    </source>
</evidence>
<evidence type="ECO:0000313" key="2">
    <source>
        <dbReference type="EMBL" id="PZF99483.1"/>
    </source>
</evidence>
<dbReference type="RefSeq" id="WP_146603434.1">
    <property type="nucleotide sequence ID" value="NZ_POTX01000023.1"/>
</dbReference>
<gene>
    <name evidence="2" type="ORF">C1I93_05830</name>
</gene>
<feature type="transmembrane region" description="Helical" evidence="1">
    <location>
        <begin position="47"/>
        <end position="69"/>
    </location>
</feature>
<organism evidence="2 3">
    <name type="scientific">Micromonospora endophytica</name>
    <dbReference type="NCBI Taxonomy" id="515350"/>
    <lineage>
        <taxon>Bacteria</taxon>
        <taxon>Bacillati</taxon>
        <taxon>Actinomycetota</taxon>
        <taxon>Actinomycetes</taxon>
        <taxon>Micromonosporales</taxon>
        <taxon>Micromonosporaceae</taxon>
        <taxon>Micromonospora</taxon>
    </lineage>
</organism>
<dbReference type="OrthoDB" id="3390131at2"/>
<keyword evidence="1" id="KW-0812">Transmembrane</keyword>
<evidence type="ECO:0000313" key="3">
    <source>
        <dbReference type="Proteomes" id="UP000248627"/>
    </source>
</evidence>
<protein>
    <submittedName>
        <fullName evidence="2">Uncharacterized protein</fullName>
    </submittedName>
</protein>
<reference evidence="2 3" key="1">
    <citation type="submission" date="2018-01" db="EMBL/GenBank/DDBJ databases">
        <title>Draft genome sequence of Jishengella endophytica.</title>
        <authorList>
            <person name="Sahin N."/>
            <person name="Ay H."/>
            <person name="Saygin H."/>
        </authorList>
    </citation>
    <scope>NUCLEOTIDE SEQUENCE [LARGE SCALE GENOMIC DNA]</scope>
    <source>
        <strain evidence="2 3">DSM 45430</strain>
    </source>
</reference>